<gene>
    <name evidence="1" type="ORF">MM415B03362_0012</name>
</gene>
<dbReference type="EMBL" id="MT142988">
    <property type="protein sequence ID" value="QJA91448.1"/>
    <property type="molecule type" value="Genomic_DNA"/>
</dbReference>
<protein>
    <submittedName>
        <fullName evidence="1">Uncharacterized protein</fullName>
    </submittedName>
</protein>
<evidence type="ECO:0000313" key="1">
    <source>
        <dbReference type="EMBL" id="QJA91448.1"/>
    </source>
</evidence>
<accession>A0A6M3LEK7</accession>
<reference evidence="1" key="1">
    <citation type="submission" date="2020-03" db="EMBL/GenBank/DDBJ databases">
        <title>The deep terrestrial virosphere.</title>
        <authorList>
            <person name="Holmfeldt K."/>
            <person name="Nilsson E."/>
            <person name="Simone D."/>
            <person name="Lopez-Fernandez M."/>
            <person name="Wu X."/>
            <person name="de Brujin I."/>
            <person name="Lundin D."/>
            <person name="Andersson A."/>
            <person name="Bertilsson S."/>
            <person name="Dopson M."/>
        </authorList>
    </citation>
    <scope>NUCLEOTIDE SEQUENCE</scope>
    <source>
        <strain evidence="1">MM415B03362</strain>
    </source>
</reference>
<sequence length="68" mass="8085">MRREKIMRKKEDMIRDVAELLTPNSYVDSHPFWIRLKRGLDKMTKLEISSLHGLLLGKINIYPSSREE</sequence>
<dbReference type="AlphaFoldDB" id="A0A6M3LEK7"/>
<proteinExistence type="predicted"/>
<organism evidence="1">
    <name type="scientific">viral metagenome</name>
    <dbReference type="NCBI Taxonomy" id="1070528"/>
    <lineage>
        <taxon>unclassified sequences</taxon>
        <taxon>metagenomes</taxon>
        <taxon>organismal metagenomes</taxon>
    </lineage>
</organism>
<name>A0A6M3LEK7_9ZZZZ</name>